<keyword evidence="6" id="KW-0326">Glycosidase</keyword>
<feature type="domain" description="Glycoside hydrolase family 2 catalytic" evidence="8">
    <location>
        <begin position="375"/>
        <end position="440"/>
    </location>
</feature>
<dbReference type="Gene3D" id="2.60.40.10">
    <property type="entry name" value="Immunoglobulins"/>
    <property type="match status" value="1"/>
</dbReference>
<feature type="domain" description="Glycoside hydrolase family 2 immunoglobulin-like beta-sandwich" evidence="7">
    <location>
        <begin position="186"/>
        <end position="291"/>
    </location>
</feature>
<dbReference type="EC" id="3.2.1.25" evidence="3"/>
<comment type="caution">
    <text evidence="10">The sequence shown here is derived from an EMBL/GenBank/DDBJ whole genome shotgun (WGS) entry which is preliminary data.</text>
</comment>
<evidence type="ECO:0000256" key="5">
    <source>
        <dbReference type="ARBA" id="ARBA00022801"/>
    </source>
</evidence>
<dbReference type="Pfam" id="PF02836">
    <property type="entry name" value="Glyco_hydro_2_C"/>
    <property type="match status" value="1"/>
</dbReference>
<dbReference type="GO" id="GO:0005975">
    <property type="term" value="P:carbohydrate metabolic process"/>
    <property type="evidence" value="ECO:0007669"/>
    <property type="project" value="InterPro"/>
</dbReference>
<name>A0A7X1B3B8_9BACT</name>
<dbReference type="Pfam" id="PF00703">
    <property type="entry name" value="Glyco_hydro_2"/>
    <property type="match status" value="1"/>
</dbReference>
<dbReference type="Gene3D" id="3.20.20.80">
    <property type="entry name" value="Glycosidases"/>
    <property type="match status" value="1"/>
</dbReference>
<evidence type="ECO:0000256" key="1">
    <source>
        <dbReference type="ARBA" id="ARBA00000829"/>
    </source>
</evidence>
<evidence type="ECO:0000313" key="10">
    <source>
        <dbReference type="EMBL" id="MBC2604874.1"/>
    </source>
</evidence>
<dbReference type="InterPro" id="IPR008979">
    <property type="entry name" value="Galactose-bd-like_sf"/>
</dbReference>
<dbReference type="InterPro" id="IPR006102">
    <property type="entry name" value="Ig-like_GH2"/>
</dbReference>
<organism evidence="10 11">
    <name type="scientific">Pelagicoccus albus</name>
    <dbReference type="NCBI Taxonomy" id="415222"/>
    <lineage>
        <taxon>Bacteria</taxon>
        <taxon>Pseudomonadati</taxon>
        <taxon>Verrucomicrobiota</taxon>
        <taxon>Opitutia</taxon>
        <taxon>Puniceicoccales</taxon>
        <taxon>Pelagicoccaceae</taxon>
        <taxon>Pelagicoccus</taxon>
    </lineage>
</organism>
<keyword evidence="5" id="KW-0378">Hydrolase</keyword>
<dbReference type="InterPro" id="IPR050887">
    <property type="entry name" value="Beta-mannosidase_GH2"/>
</dbReference>
<evidence type="ECO:0000256" key="4">
    <source>
        <dbReference type="ARBA" id="ARBA00022729"/>
    </source>
</evidence>
<gene>
    <name evidence="10" type="ORF">H5P27_02350</name>
</gene>
<dbReference type="SUPFAM" id="SSF51445">
    <property type="entry name" value="(Trans)glycosidases"/>
    <property type="match status" value="1"/>
</dbReference>
<dbReference type="PANTHER" id="PTHR43730">
    <property type="entry name" value="BETA-MANNOSIDASE"/>
    <property type="match status" value="1"/>
</dbReference>
<dbReference type="InterPro" id="IPR036156">
    <property type="entry name" value="Beta-gal/glucu_dom_sf"/>
</dbReference>
<reference evidence="10 11" key="1">
    <citation type="submission" date="2020-07" db="EMBL/GenBank/DDBJ databases">
        <authorList>
            <person name="Feng X."/>
        </authorList>
    </citation>
    <scope>NUCLEOTIDE SEQUENCE [LARGE SCALE GENOMIC DNA]</scope>
    <source>
        <strain evidence="10 11">JCM23202</strain>
    </source>
</reference>
<proteinExistence type="inferred from homology"/>
<dbReference type="AlphaFoldDB" id="A0A7X1B3B8"/>
<dbReference type="EMBL" id="JACHVC010000005">
    <property type="protein sequence ID" value="MBC2604874.1"/>
    <property type="molecule type" value="Genomic_DNA"/>
</dbReference>
<accession>A0A7X1B3B8</accession>
<comment type="similarity">
    <text evidence="2">Belongs to the glycosyl hydrolase 2 family.</text>
</comment>
<dbReference type="InterPro" id="IPR013783">
    <property type="entry name" value="Ig-like_fold"/>
</dbReference>
<keyword evidence="4" id="KW-0732">Signal</keyword>
<keyword evidence="11" id="KW-1185">Reference proteome</keyword>
<dbReference type="InterPro" id="IPR054593">
    <property type="entry name" value="Beta-mannosidase-like_N2"/>
</dbReference>
<evidence type="ECO:0000256" key="6">
    <source>
        <dbReference type="ARBA" id="ARBA00023295"/>
    </source>
</evidence>
<evidence type="ECO:0000256" key="3">
    <source>
        <dbReference type="ARBA" id="ARBA00012754"/>
    </source>
</evidence>
<dbReference type="GO" id="GO:0006516">
    <property type="term" value="P:glycoprotein catabolic process"/>
    <property type="evidence" value="ECO:0007669"/>
    <property type="project" value="TreeGrafter"/>
</dbReference>
<evidence type="ECO:0000259" key="8">
    <source>
        <dbReference type="Pfam" id="PF02836"/>
    </source>
</evidence>
<feature type="domain" description="Beta-mannosidase-like galactose-binding" evidence="9">
    <location>
        <begin position="29"/>
        <end position="174"/>
    </location>
</feature>
<dbReference type="Proteomes" id="UP000526501">
    <property type="component" value="Unassembled WGS sequence"/>
</dbReference>
<comment type="catalytic activity">
    <reaction evidence="1">
        <text>Hydrolysis of terminal, non-reducing beta-D-mannose residues in beta-D-mannosides.</text>
        <dbReference type="EC" id="3.2.1.25"/>
    </reaction>
</comment>
<evidence type="ECO:0000313" key="11">
    <source>
        <dbReference type="Proteomes" id="UP000526501"/>
    </source>
</evidence>
<evidence type="ECO:0000259" key="7">
    <source>
        <dbReference type="Pfam" id="PF00703"/>
    </source>
</evidence>
<dbReference type="GO" id="GO:0004567">
    <property type="term" value="F:beta-mannosidase activity"/>
    <property type="evidence" value="ECO:0007669"/>
    <property type="project" value="UniProtKB-EC"/>
</dbReference>
<evidence type="ECO:0000259" key="9">
    <source>
        <dbReference type="Pfam" id="PF22666"/>
    </source>
</evidence>
<protein>
    <recommendedName>
        <fullName evidence="3">beta-mannosidase</fullName>
        <ecNumber evidence="3">3.2.1.25</ecNumber>
    </recommendedName>
</protein>
<dbReference type="Pfam" id="PF22666">
    <property type="entry name" value="Glyco_hydro_2_N2"/>
    <property type="match status" value="1"/>
</dbReference>
<dbReference type="SUPFAM" id="SSF49303">
    <property type="entry name" value="beta-Galactosidase/glucuronidase domain"/>
    <property type="match status" value="1"/>
</dbReference>
<dbReference type="Gene3D" id="2.60.120.260">
    <property type="entry name" value="Galactose-binding domain-like"/>
    <property type="match status" value="1"/>
</dbReference>
<sequence>MNTEIVMPVNRYNLDWKVGYSSDPSLAPSKWVNASVPGAVQLDWARAEGWPHFWQDGDFGRYAWMEKVYWTYRAPLPSLSELGDKRLFFVSGGIDYRFLIRVGEQTLHAQEGMFRKVELDLTEFASDEEFLEVVVFPIPDSGEGEGRVEANASVKPAVSYGWDFHPRLVPSGIWCQTHLETREAEHIREFCFDYTIEEELSLVRLDISVELSRSSSGEIEWSLVDPSGEVVDGESISLAGADVVDGFCEIHDPELWWPRGYGEQPLYSLRVSLHGSEGEVLDSKSRTIGFRCSKLVMNEGAWKDQEAMPKTRCVPPMALELNGKRIFVKGSNWVAPDVFSGVSGEDAYRPLLEKAANSNFNLLRCWGGSAIGKDSFFDLCDRLGIMVWQDFPLACNCYSESPQFLDTLDQEAEAILKRLKGHPSVVIWCGGNELFNSWSGMTDQSKALRLLNKKCFELDPDTPFLATSPIMGAGHGGYLFRDATGRECIDVFQSARNSAYVEFGIPGPASVEKLSSLIEEEDLFPPKKGGVWELRHAFGAWESHPDTWLCMDTIEHYFGRPESIEELVAWGQLLQAEGLKAIFEEARRQKPYCSMAISWCFNEPWPAAANNSLVSWPCEPKPALRSVRQSCRSTLASARVKRFSWRAGDMFEAELWMLHDGLGSIKGDRVEAYLRFDDDETFVLGWYFDALEEGENRIGPTLRFQVPEIEDQTFKLILRVEGRPDWNSEYDFCFKADDM</sequence>
<dbReference type="InterPro" id="IPR006103">
    <property type="entry name" value="Glyco_hydro_2_cat"/>
</dbReference>
<dbReference type="InterPro" id="IPR017853">
    <property type="entry name" value="GH"/>
</dbReference>
<dbReference type="SUPFAM" id="SSF49785">
    <property type="entry name" value="Galactose-binding domain-like"/>
    <property type="match status" value="1"/>
</dbReference>
<evidence type="ECO:0000256" key="2">
    <source>
        <dbReference type="ARBA" id="ARBA00007401"/>
    </source>
</evidence>
<dbReference type="PANTHER" id="PTHR43730:SF1">
    <property type="entry name" value="BETA-MANNOSIDASE"/>
    <property type="match status" value="1"/>
</dbReference>
<dbReference type="RefSeq" id="WP_185658767.1">
    <property type="nucleotide sequence ID" value="NZ_CAWPOO010000005.1"/>
</dbReference>